<evidence type="ECO:0000256" key="5">
    <source>
        <dbReference type="ARBA" id="ARBA00022741"/>
    </source>
</evidence>
<dbReference type="GO" id="GO:0015833">
    <property type="term" value="P:peptide transport"/>
    <property type="evidence" value="ECO:0007669"/>
    <property type="project" value="InterPro"/>
</dbReference>
<comment type="similarity">
    <text evidence="2">Belongs to the ABC transporter superfamily.</text>
</comment>
<feature type="region of interest" description="Disordered" evidence="8">
    <location>
        <begin position="307"/>
        <end position="328"/>
    </location>
</feature>
<dbReference type="GO" id="GO:0005886">
    <property type="term" value="C:plasma membrane"/>
    <property type="evidence" value="ECO:0007669"/>
    <property type="project" value="UniProtKB-SubCell"/>
</dbReference>
<dbReference type="Pfam" id="PF08352">
    <property type="entry name" value="oligo_HPY"/>
    <property type="match status" value="1"/>
</dbReference>
<evidence type="ECO:0000259" key="9">
    <source>
        <dbReference type="PROSITE" id="PS50893"/>
    </source>
</evidence>
<keyword evidence="4" id="KW-1003">Cell membrane</keyword>
<dbReference type="InterPro" id="IPR003439">
    <property type="entry name" value="ABC_transporter-like_ATP-bd"/>
</dbReference>
<dbReference type="eggNOG" id="COG0444">
    <property type="taxonomic scope" value="Bacteria"/>
</dbReference>
<feature type="domain" description="ABC transporter" evidence="9">
    <location>
        <begin position="12"/>
        <end position="259"/>
    </location>
</feature>
<evidence type="ECO:0000256" key="3">
    <source>
        <dbReference type="ARBA" id="ARBA00022448"/>
    </source>
</evidence>
<reference evidence="10 11" key="1">
    <citation type="submission" date="2014-07" db="EMBL/GenBank/DDBJ databases">
        <title>Genome Sequence of Rhodococcus opacus Strain R7, a Biodegrader of Mono- and Polycyclic Aromatic Hydrocarbons.</title>
        <authorList>
            <person name="Di Gennaro P."/>
            <person name="Zampolli J."/>
            <person name="Presti I."/>
            <person name="Cappelletti M."/>
            <person name="D'Ursi P."/>
            <person name="Orro A."/>
            <person name="Mezzelani A."/>
            <person name="Milanesi L."/>
        </authorList>
    </citation>
    <scope>NUCLEOTIDE SEQUENCE [LARGE SCALE GENOMIC DNA]</scope>
    <source>
        <strain evidence="10 11">R7</strain>
    </source>
</reference>
<keyword evidence="7" id="KW-0472">Membrane</keyword>
<feature type="compositionally biased region" description="Basic and acidic residues" evidence="8">
    <location>
        <begin position="315"/>
        <end position="328"/>
    </location>
</feature>
<dbReference type="PANTHER" id="PTHR43297">
    <property type="entry name" value="OLIGOPEPTIDE TRANSPORT ATP-BINDING PROTEIN APPD"/>
    <property type="match status" value="1"/>
</dbReference>
<dbReference type="GO" id="GO:0005524">
    <property type="term" value="F:ATP binding"/>
    <property type="evidence" value="ECO:0007669"/>
    <property type="project" value="UniProtKB-KW"/>
</dbReference>
<dbReference type="SUPFAM" id="SSF52540">
    <property type="entry name" value="P-loop containing nucleoside triphosphate hydrolases"/>
    <property type="match status" value="1"/>
</dbReference>
<keyword evidence="3" id="KW-0813">Transport</keyword>
<dbReference type="InterPro" id="IPR017871">
    <property type="entry name" value="ABC_transporter-like_CS"/>
</dbReference>
<dbReference type="AlphaFoldDB" id="A0A076EJU9"/>
<evidence type="ECO:0000256" key="6">
    <source>
        <dbReference type="ARBA" id="ARBA00022840"/>
    </source>
</evidence>
<accession>A0A076EJU9</accession>
<evidence type="ECO:0000256" key="1">
    <source>
        <dbReference type="ARBA" id="ARBA00004202"/>
    </source>
</evidence>
<keyword evidence="5" id="KW-0547">Nucleotide-binding</keyword>
<evidence type="ECO:0000256" key="4">
    <source>
        <dbReference type="ARBA" id="ARBA00022475"/>
    </source>
</evidence>
<dbReference type="Gene3D" id="3.40.50.300">
    <property type="entry name" value="P-loop containing nucleotide triphosphate hydrolases"/>
    <property type="match status" value="1"/>
</dbReference>
<dbReference type="InterPro" id="IPR013563">
    <property type="entry name" value="Oligopep_ABC_C"/>
</dbReference>
<dbReference type="EMBL" id="CP008947">
    <property type="protein sequence ID" value="AII05512.1"/>
    <property type="molecule type" value="Genomic_DNA"/>
</dbReference>
<organism evidence="10 11">
    <name type="scientific">Rhodococcus opacus</name>
    <name type="common">Nocardia opaca</name>
    <dbReference type="NCBI Taxonomy" id="37919"/>
    <lineage>
        <taxon>Bacteria</taxon>
        <taxon>Bacillati</taxon>
        <taxon>Actinomycetota</taxon>
        <taxon>Actinomycetes</taxon>
        <taxon>Mycobacteriales</taxon>
        <taxon>Nocardiaceae</taxon>
        <taxon>Rhodococcus</taxon>
    </lineage>
</organism>
<proteinExistence type="inferred from homology"/>
<dbReference type="PANTHER" id="PTHR43297:SF2">
    <property type="entry name" value="DIPEPTIDE TRANSPORT ATP-BINDING PROTEIN DPPD"/>
    <property type="match status" value="1"/>
</dbReference>
<gene>
    <name evidence="10" type="ORF">EP51_13095</name>
</gene>
<dbReference type="RefSeq" id="WP_128639507.1">
    <property type="nucleotide sequence ID" value="NZ_CP008947.1"/>
</dbReference>
<dbReference type="Pfam" id="PF00005">
    <property type="entry name" value="ABC_tran"/>
    <property type="match status" value="1"/>
</dbReference>
<dbReference type="SMART" id="SM00382">
    <property type="entry name" value="AAA"/>
    <property type="match status" value="1"/>
</dbReference>
<dbReference type="FunFam" id="3.40.50.300:FF:000016">
    <property type="entry name" value="Oligopeptide ABC transporter ATP-binding component"/>
    <property type="match status" value="1"/>
</dbReference>
<evidence type="ECO:0000313" key="10">
    <source>
        <dbReference type="EMBL" id="AII05512.1"/>
    </source>
</evidence>
<dbReference type="Proteomes" id="UP000028488">
    <property type="component" value="Chromosome"/>
</dbReference>
<dbReference type="NCBIfam" id="TIGR01727">
    <property type="entry name" value="oligo_HPY"/>
    <property type="match status" value="1"/>
</dbReference>
<dbReference type="PROSITE" id="PS00211">
    <property type="entry name" value="ABC_TRANSPORTER_1"/>
    <property type="match status" value="1"/>
</dbReference>
<dbReference type="PROSITE" id="PS50893">
    <property type="entry name" value="ABC_TRANSPORTER_2"/>
    <property type="match status" value="1"/>
</dbReference>
<dbReference type="CDD" id="cd03257">
    <property type="entry name" value="ABC_NikE_OppD_transporters"/>
    <property type="match status" value="1"/>
</dbReference>
<evidence type="ECO:0000313" key="11">
    <source>
        <dbReference type="Proteomes" id="UP000028488"/>
    </source>
</evidence>
<dbReference type="InterPro" id="IPR027417">
    <property type="entry name" value="P-loop_NTPase"/>
</dbReference>
<comment type="subcellular location">
    <subcellularLocation>
        <location evidence="1">Cell membrane</location>
        <topology evidence="1">Peripheral membrane protein</topology>
    </subcellularLocation>
</comment>
<keyword evidence="6" id="KW-0067">ATP-binding</keyword>
<evidence type="ECO:0000256" key="8">
    <source>
        <dbReference type="SAM" id="MobiDB-lite"/>
    </source>
</evidence>
<evidence type="ECO:0000256" key="7">
    <source>
        <dbReference type="ARBA" id="ARBA00023136"/>
    </source>
</evidence>
<dbReference type="GO" id="GO:0016887">
    <property type="term" value="F:ATP hydrolysis activity"/>
    <property type="evidence" value="ECO:0007669"/>
    <property type="project" value="InterPro"/>
</dbReference>
<dbReference type="InterPro" id="IPR003593">
    <property type="entry name" value="AAA+_ATPase"/>
</dbReference>
<protein>
    <submittedName>
        <fullName evidence="10">ABC transporter</fullName>
    </submittedName>
</protein>
<evidence type="ECO:0000256" key="2">
    <source>
        <dbReference type="ARBA" id="ARBA00005417"/>
    </source>
</evidence>
<dbReference type="InterPro" id="IPR050388">
    <property type="entry name" value="ABC_Ni/Peptide_Import"/>
</dbReference>
<sequence>MTTEVVQRTALLQISGLTIDTEPGSTSVRLVDGVDLTVAAGERVALVGESGSGKSVTARALMRLDGSLVIGGSIRLGDTEILAQTERRLAAIRGSRIGMVFQDPMGALDPLQTIGAQVSEPLRQRGVRKKDALRRAAEVLSELGVARAHERLGAYPHEFSGGMRQRVVLAMALIGEPEILIADEPTTALDVRVQQQVLNLLDEVTRERGLGLLLITHDLGVVAGLADRVAVMYSGRIVEDRPVRALFADPLHPYTAGLLAAVPRLDVQLARMTTIPGAPPSPALRPAGCPFHPRCPVAMDRCASETPSMTATADGGRRACHLDRGSRN</sequence>
<name>A0A076EJU9_RHOOP</name>